<dbReference type="GO" id="GO:0003712">
    <property type="term" value="F:transcription coregulator activity"/>
    <property type="evidence" value="ECO:0007669"/>
    <property type="project" value="InterPro"/>
</dbReference>
<keyword evidence="5" id="KW-0539">Nucleus</keyword>
<dbReference type="PANTHER" id="PTHR13114">
    <property type="entry name" value="MEDIATOR OF RNA POLYMERASE II TRANSCRIPTION SUBUNIT 17"/>
    <property type="match status" value="1"/>
</dbReference>
<evidence type="ECO:0000256" key="4">
    <source>
        <dbReference type="ARBA" id="ARBA00023163"/>
    </source>
</evidence>
<gene>
    <name evidence="6" type="ORF">CAUJ_LOCUS9825</name>
</gene>
<dbReference type="OrthoDB" id="10058398at2759"/>
<keyword evidence="4" id="KW-0804">Transcription</keyword>
<dbReference type="InterPro" id="IPR019313">
    <property type="entry name" value="Mediator_Med17"/>
</dbReference>
<evidence type="ECO:0008006" key="8">
    <source>
        <dbReference type="Google" id="ProtNLM"/>
    </source>
</evidence>
<evidence type="ECO:0000256" key="5">
    <source>
        <dbReference type="ARBA" id="ARBA00023242"/>
    </source>
</evidence>
<comment type="caution">
    <text evidence="6">The sequence shown here is derived from an EMBL/GenBank/DDBJ whole genome shotgun (WGS) entry which is preliminary data.</text>
</comment>
<dbReference type="AlphaFoldDB" id="A0A8S1HBA8"/>
<keyword evidence="7" id="KW-1185">Reference proteome</keyword>
<comment type="subcellular location">
    <subcellularLocation>
        <location evidence="1">Nucleus</location>
    </subcellularLocation>
</comment>
<evidence type="ECO:0000313" key="7">
    <source>
        <dbReference type="Proteomes" id="UP000835052"/>
    </source>
</evidence>
<evidence type="ECO:0000256" key="2">
    <source>
        <dbReference type="ARBA" id="ARBA00005635"/>
    </source>
</evidence>
<organism evidence="6 7">
    <name type="scientific">Caenorhabditis auriculariae</name>
    <dbReference type="NCBI Taxonomy" id="2777116"/>
    <lineage>
        <taxon>Eukaryota</taxon>
        <taxon>Metazoa</taxon>
        <taxon>Ecdysozoa</taxon>
        <taxon>Nematoda</taxon>
        <taxon>Chromadorea</taxon>
        <taxon>Rhabditida</taxon>
        <taxon>Rhabditina</taxon>
        <taxon>Rhabditomorpha</taxon>
        <taxon>Rhabditoidea</taxon>
        <taxon>Rhabditidae</taxon>
        <taxon>Peloderinae</taxon>
        <taxon>Caenorhabditis</taxon>
    </lineage>
</organism>
<reference evidence="6" key="1">
    <citation type="submission" date="2020-10" db="EMBL/GenBank/DDBJ databases">
        <authorList>
            <person name="Kikuchi T."/>
        </authorList>
    </citation>
    <scope>NUCLEOTIDE SEQUENCE</scope>
    <source>
        <strain evidence="6">NKZ352</strain>
    </source>
</reference>
<dbReference type="EMBL" id="CAJGYM010000039">
    <property type="protein sequence ID" value="CAD6193906.1"/>
    <property type="molecule type" value="Genomic_DNA"/>
</dbReference>
<proteinExistence type="inferred from homology"/>
<evidence type="ECO:0000256" key="1">
    <source>
        <dbReference type="ARBA" id="ARBA00004123"/>
    </source>
</evidence>
<dbReference type="GO" id="GO:0070847">
    <property type="term" value="C:core mediator complex"/>
    <property type="evidence" value="ECO:0007669"/>
    <property type="project" value="TreeGrafter"/>
</dbReference>
<dbReference type="PANTHER" id="PTHR13114:SF7">
    <property type="entry name" value="MEDIATOR OF RNA POLYMERASE II TRANSCRIPTION SUBUNIT 17"/>
    <property type="match status" value="1"/>
</dbReference>
<sequence length="665" mass="75568">MYPSSGATFSGVPAGNREGVQIILEPADDWKIQEIGFDGVERYIRPFAYTDHVAKLARQVEWSKVVGSVAQYDNPSLVEDEKPAENEELTELNKKLGKPEEREIPEAGPWHLVAKNLHESLQQLNILLDNMSIMRSTDYMKPLTVLDPASQESGPEQLAVMKATQWIWKRRALHEASAVLDKANTQRNRAAVHMGLSDDYVSHVQRSRFFDELKEMRDVWRVRKTADHIYGDLGYHIFGAKYEPGALFDITRRAIPSTVEGLNEKSVLEVSVPKDLTRRATLSVTIVKDDVTSETLYGSLDDARFEYMNIDPEAVKDIHWKHSLKWAQNTLICRDTFYELCSDAVKLRSRLSIVRDNVLLIALFEDYLLRVELKYHPFKEGELPMEGDVFLTRVLRNLIVSQECTRWLRPQMFVPLPITNLPEDLDCRGSKAYTQAEIEDRSVKPKLTLETLIDIAGHYKLVQMALKVIETYSLGIGDDVYLQHRWSGVGFTRSQLVITFITKDTDVLANKSYNFIIITHNNISVYTKENQKVDCNRDAKQLEYCLKHLACVHSLTSIVSIAKTAWQSRCQVMASNVNATNSRHMPSPTLVLVNSSANRVVMIILHIDALPEIKVAELIGRESESLNGVKWTALDFNKMSGSTICRKIDILMAFTKSDEGRKPPS</sequence>
<dbReference type="GO" id="GO:0016592">
    <property type="term" value="C:mediator complex"/>
    <property type="evidence" value="ECO:0007669"/>
    <property type="project" value="InterPro"/>
</dbReference>
<name>A0A8S1HBA8_9PELO</name>
<protein>
    <recommendedName>
        <fullName evidence="8">Mediator of RNA polymerase II transcription subunit 17</fullName>
    </recommendedName>
</protein>
<accession>A0A8S1HBA8</accession>
<dbReference type="Proteomes" id="UP000835052">
    <property type="component" value="Unassembled WGS sequence"/>
</dbReference>
<evidence type="ECO:0000256" key="3">
    <source>
        <dbReference type="ARBA" id="ARBA00023015"/>
    </source>
</evidence>
<comment type="similarity">
    <text evidence="2">Belongs to the Mediator complex subunit 17 family.</text>
</comment>
<dbReference type="GO" id="GO:0006357">
    <property type="term" value="P:regulation of transcription by RNA polymerase II"/>
    <property type="evidence" value="ECO:0007669"/>
    <property type="project" value="InterPro"/>
</dbReference>
<keyword evidence="3" id="KW-0805">Transcription regulation</keyword>
<evidence type="ECO:0000313" key="6">
    <source>
        <dbReference type="EMBL" id="CAD6193906.1"/>
    </source>
</evidence>